<dbReference type="Proteomes" id="UP000199529">
    <property type="component" value="Unassembled WGS sequence"/>
</dbReference>
<keyword evidence="1" id="KW-1188">Viral release from host cell</keyword>
<evidence type="ECO:0000313" key="6">
    <source>
        <dbReference type="Proteomes" id="UP000199529"/>
    </source>
</evidence>
<accession>A0A1H3TYB2</accession>
<protein>
    <submittedName>
        <fullName evidence="5">Phage prohead protease, HK97 family</fullName>
    </submittedName>
</protein>
<dbReference type="OrthoDB" id="8444243at2"/>
<dbReference type="STRING" id="418495.SAMN05216215_109711"/>
<keyword evidence="2 5" id="KW-0645">Protease</keyword>
<evidence type="ECO:0000259" key="4">
    <source>
        <dbReference type="Pfam" id="PF04586"/>
    </source>
</evidence>
<keyword evidence="6" id="KW-1185">Reference proteome</keyword>
<keyword evidence="3" id="KW-0378">Hydrolase</keyword>
<proteinExistence type="predicted"/>
<dbReference type="AlphaFoldDB" id="A0A1H3TYB2"/>
<evidence type="ECO:0000256" key="2">
    <source>
        <dbReference type="ARBA" id="ARBA00022670"/>
    </source>
</evidence>
<dbReference type="GO" id="GO:0006508">
    <property type="term" value="P:proteolysis"/>
    <property type="evidence" value="ECO:0007669"/>
    <property type="project" value="UniProtKB-KW"/>
</dbReference>
<feature type="domain" description="Prohead serine protease" evidence="4">
    <location>
        <begin position="9"/>
        <end position="149"/>
    </location>
</feature>
<evidence type="ECO:0000256" key="3">
    <source>
        <dbReference type="ARBA" id="ARBA00022801"/>
    </source>
</evidence>
<dbReference type="GO" id="GO:0008233">
    <property type="term" value="F:peptidase activity"/>
    <property type="evidence" value="ECO:0007669"/>
    <property type="project" value="UniProtKB-KW"/>
</dbReference>
<sequence>MDTKRLHVEVKDADEDRGEVTAVFSTFNVKDSDQDVTLPGAFEDGAPALISAYGHTSWSGLLPVGKGTITSTKTEAVFTGRFFMDTTHGADTFRTVKHTGELQEWSYGYDPVEFSYGDHDGERVRFLKRLRVHEVSPVMLGAGVGTRTLAAKSAGGMKFSDEAEAVMAAVKALTDRAADVLAKRQEKGKGLGAESTALLADVEAELKRLGELVGSAPAPDVTTDAQREFLRFLRTTRG</sequence>
<dbReference type="InterPro" id="IPR054613">
    <property type="entry name" value="Peptidase_S78_dom"/>
</dbReference>
<organism evidence="5 6">
    <name type="scientific">Saccharopolyspora shandongensis</name>
    <dbReference type="NCBI Taxonomy" id="418495"/>
    <lineage>
        <taxon>Bacteria</taxon>
        <taxon>Bacillati</taxon>
        <taxon>Actinomycetota</taxon>
        <taxon>Actinomycetes</taxon>
        <taxon>Pseudonocardiales</taxon>
        <taxon>Pseudonocardiaceae</taxon>
        <taxon>Saccharopolyspora</taxon>
    </lineage>
</organism>
<evidence type="ECO:0000313" key="5">
    <source>
        <dbReference type="EMBL" id="SDZ55234.1"/>
    </source>
</evidence>
<gene>
    <name evidence="5" type="ORF">SAMN05216215_109711</name>
</gene>
<dbReference type="Pfam" id="PF04586">
    <property type="entry name" value="Peptidase_S78"/>
    <property type="match status" value="1"/>
</dbReference>
<dbReference type="RefSeq" id="WP_093278630.1">
    <property type="nucleotide sequence ID" value="NZ_FNOK01000097.1"/>
</dbReference>
<evidence type="ECO:0000256" key="1">
    <source>
        <dbReference type="ARBA" id="ARBA00022612"/>
    </source>
</evidence>
<reference evidence="6" key="1">
    <citation type="submission" date="2016-10" db="EMBL/GenBank/DDBJ databases">
        <authorList>
            <person name="Varghese N."/>
            <person name="Submissions S."/>
        </authorList>
    </citation>
    <scope>NUCLEOTIDE SEQUENCE [LARGE SCALE GENOMIC DNA]</scope>
    <source>
        <strain evidence="6">CGMCC 4.3530</strain>
    </source>
</reference>
<name>A0A1H3TYB2_9PSEU</name>
<dbReference type="EMBL" id="FNOK01000097">
    <property type="protein sequence ID" value="SDZ55234.1"/>
    <property type="molecule type" value="Genomic_DNA"/>
</dbReference>